<proteinExistence type="inferred from homology"/>
<evidence type="ECO:0000259" key="8">
    <source>
        <dbReference type="Pfam" id="PF04083"/>
    </source>
</evidence>
<dbReference type="PIRSF" id="PIRSF000862">
    <property type="entry name" value="Steryl_ester_lip"/>
    <property type="match status" value="1"/>
</dbReference>
<dbReference type="Pfam" id="PF04083">
    <property type="entry name" value="Abhydro_lipase"/>
    <property type="match status" value="1"/>
</dbReference>
<dbReference type="PANTHER" id="PTHR11005">
    <property type="entry name" value="LYSOSOMAL ACID LIPASE-RELATED"/>
    <property type="match status" value="1"/>
</dbReference>
<dbReference type="InterPro" id="IPR006693">
    <property type="entry name" value="AB_hydrolase_lipase"/>
</dbReference>
<dbReference type="SUPFAM" id="SSF53474">
    <property type="entry name" value="alpha/beta-Hydrolases"/>
    <property type="match status" value="1"/>
</dbReference>
<accession>A0A7S0A2Z0</accession>
<dbReference type="AlphaFoldDB" id="A0A7S0A2Z0"/>
<protein>
    <recommendedName>
        <fullName evidence="8">Partial AB-hydrolase lipase domain-containing protein</fullName>
    </recommendedName>
</protein>
<evidence type="ECO:0000256" key="2">
    <source>
        <dbReference type="ARBA" id="ARBA00022729"/>
    </source>
</evidence>
<evidence type="ECO:0000256" key="1">
    <source>
        <dbReference type="ARBA" id="ARBA00010701"/>
    </source>
</evidence>
<keyword evidence="5" id="KW-0443">Lipid metabolism</keyword>
<keyword evidence="3" id="KW-0378">Hydrolase</keyword>
<dbReference type="EMBL" id="HBEG01011346">
    <property type="protein sequence ID" value="CAD8351396.1"/>
    <property type="molecule type" value="Transcribed_RNA"/>
</dbReference>
<evidence type="ECO:0000256" key="7">
    <source>
        <dbReference type="PIRSR" id="PIRSR000862-1"/>
    </source>
</evidence>
<evidence type="ECO:0000256" key="4">
    <source>
        <dbReference type="ARBA" id="ARBA00022963"/>
    </source>
</evidence>
<dbReference type="GO" id="GO:0016788">
    <property type="term" value="F:hydrolase activity, acting on ester bonds"/>
    <property type="evidence" value="ECO:0007669"/>
    <property type="project" value="InterPro"/>
</dbReference>
<keyword evidence="2" id="KW-0732">Signal</keyword>
<sequence length="441" mass="48060">MPEQLPWGAPCSDESSISGPTALNALLVGAGITTWRRKHSRLSSLMRSGGASEGLAGLAGACAMKSATANMPPAACWALPEVVAGRGYPIESHFVTTADGYILNLFRIPHGLHTDPVRARPVVLLQHALLESSFSYVSNSPWQSLGYILADAGYDVWFGNNRGNRYSTNHTHLSISSTKFWDFSWDEMARYDLPAEIDYVLARTGVARLAYVGHSQGTIQAFAGFSRNRTLAERVGVFVALAPIAYNRHIGGLWGRLGRHLGVMKLFWRLGLRSVLTSRSMVSSLAPSIYRLIPGVTSGVINWVCGPTVHLNISRGPVIVGHTPAGTSAKNMVHWEQAAHNQAFSMFDYGSASANLERYNMSTPPKYILGDMNVPTALFLGENDPLSTAADVGQLLDELHHDVVFKVETVPTYGHVDFTWAADAHENLYPQVLSAIQSRML</sequence>
<reference evidence="9" key="1">
    <citation type="submission" date="2021-01" db="EMBL/GenBank/DDBJ databases">
        <authorList>
            <person name="Corre E."/>
            <person name="Pelletier E."/>
            <person name="Niang G."/>
            <person name="Scheremetjew M."/>
            <person name="Finn R."/>
            <person name="Kale V."/>
            <person name="Holt S."/>
            <person name="Cochrane G."/>
            <person name="Meng A."/>
            <person name="Brown T."/>
            <person name="Cohen L."/>
        </authorList>
    </citation>
    <scope>NUCLEOTIDE SEQUENCE</scope>
    <source>
        <strain evidence="9">Pbaha01</strain>
    </source>
</reference>
<dbReference type="GO" id="GO:0016042">
    <property type="term" value="P:lipid catabolic process"/>
    <property type="evidence" value="ECO:0007669"/>
    <property type="project" value="UniProtKB-KW"/>
</dbReference>
<evidence type="ECO:0000313" key="9">
    <source>
        <dbReference type="EMBL" id="CAD8351396.1"/>
    </source>
</evidence>
<dbReference type="Gene3D" id="3.40.50.1820">
    <property type="entry name" value="alpha/beta hydrolase"/>
    <property type="match status" value="1"/>
</dbReference>
<name>A0A7S0A2Z0_9DINO</name>
<organism evidence="9">
    <name type="scientific">Pyrodinium bahamense</name>
    <dbReference type="NCBI Taxonomy" id="73915"/>
    <lineage>
        <taxon>Eukaryota</taxon>
        <taxon>Sar</taxon>
        <taxon>Alveolata</taxon>
        <taxon>Dinophyceae</taxon>
        <taxon>Gonyaulacales</taxon>
        <taxon>Pyrocystaceae</taxon>
        <taxon>Pyrodinium</taxon>
    </lineage>
</organism>
<dbReference type="FunFam" id="3.40.50.1820:FF:000057">
    <property type="entry name" value="Lipase"/>
    <property type="match status" value="1"/>
</dbReference>
<keyword evidence="6" id="KW-0325">Glycoprotein</keyword>
<feature type="active site" description="Charge relay system" evidence="7">
    <location>
        <position position="384"/>
    </location>
</feature>
<dbReference type="InterPro" id="IPR025483">
    <property type="entry name" value="Lipase_euk"/>
</dbReference>
<keyword evidence="4" id="KW-0442">Lipid degradation</keyword>
<feature type="active site" description="Charge relay system" evidence="7">
    <location>
        <position position="415"/>
    </location>
</feature>
<evidence type="ECO:0000256" key="3">
    <source>
        <dbReference type="ARBA" id="ARBA00022801"/>
    </source>
</evidence>
<gene>
    <name evidence="9" type="ORF">PBAH0796_LOCUS6763</name>
</gene>
<feature type="domain" description="Partial AB-hydrolase lipase" evidence="8">
    <location>
        <begin position="81"/>
        <end position="139"/>
    </location>
</feature>
<evidence type="ECO:0000256" key="6">
    <source>
        <dbReference type="ARBA" id="ARBA00023180"/>
    </source>
</evidence>
<evidence type="ECO:0000256" key="5">
    <source>
        <dbReference type="ARBA" id="ARBA00023098"/>
    </source>
</evidence>
<dbReference type="InterPro" id="IPR029058">
    <property type="entry name" value="AB_hydrolase_fold"/>
</dbReference>
<feature type="active site" description="Nucleophile" evidence="7">
    <location>
        <position position="215"/>
    </location>
</feature>
<comment type="similarity">
    <text evidence="1">Belongs to the AB hydrolase superfamily. Lipase family.</text>
</comment>